<dbReference type="InterPro" id="IPR013783">
    <property type="entry name" value="Ig-like_fold"/>
</dbReference>
<dbReference type="AlphaFoldDB" id="A0A3B0CAC6"/>
<dbReference type="RefSeq" id="WP_120710033.1">
    <property type="nucleotide sequence ID" value="NZ_RBCJ01000001.1"/>
</dbReference>
<reference evidence="4 5" key="1">
    <citation type="submission" date="2018-10" db="EMBL/GenBank/DDBJ databases">
        <title>Ulvibacterium marinum gen. nov., sp. nov., a novel marine bacterium of the family Flavobacteriaceae, isolated from a culture of the green alga Ulva prolifera.</title>
        <authorList>
            <person name="Zhang Z."/>
        </authorList>
    </citation>
    <scope>NUCLEOTIDE SEQUENCE [LARGE SCALE GENOMIC DNA]</scope>
    <source>
        <strain evidence="4 5">CCMM003</strain>
    </source>
</reference>
<dbReference type="InterPro" id="IPR032260">
    <property type="entry name" value="DUF5060"/>
</dbReference>
<dbReference type="Pfam" id="PF16586">
    <property type="entry name" value="DUF5060"/>
    <property type="match status" value="1"/>
</dbReference>
<feature type="domain" description="DUF5060" evidence="3">
    <location>
        <begin position="26"/>
        <end position="93"/>
    </location>
</feature>
<evidence type="ECO:0000256" key="1">
    <source>
        <dbReference type="SAM" id="SignalP"/>
    </source>
</evidence>
<dbReference type="Proteomes" id="UP000276603">
    <property type="component" value="Unassembled WGS sequence"/>
</dbReference>
<keyword evidence="5" id="KW-1185">Reference proteome</keyword>
<dbReference type="Pfam" id="PF13204">
    <property type="entry name" value="Apiosidase"/>
    <property type="match status" value="1"/>
</dbReference>
<accession>A0A3B0CAC6</accession>
<dbReference type="InterPro" id="IPR025277">
    <property type="entry name" value="Apiosidase-like_cat_dom"/>
</dbReference>
<name>A0A3B0CAC6_9FLAO</name>
<proteinExistence type="predicted"/>
<evidence type="ECO:0000259" key="2">
    <source>
        <dbReference type="Pfam" id="PF13204"/>
    </source>
</evidence>
<evidence type="ECO:0000313" key="5">
    <source>
        <dbReference type="Proteomes" id="UP000276603"/>
    </source>
</evidence>
<feature type="chain" id="PRO_5017202408" evidence="1">
    <location>
        <begin position="20"/>
        <end position="547"/>
    </location>
</feature>
<dbReference type="Gene3D" id="3.20.20.80">
    <property type="entry name" value="Glycosidases"/>
    <property type="match status" value="1"/>
</dbReference>
<comment type="caution">
    <text evidence="4">The sequence shown here is derived from an EMBL/GenBank/DDBJ whole genome shotgun (WGS) entry which is preliminary data.</text>
</comment>
<protein>
    <submittedName>
        <fullName evidence="4">DUF4038 domain-containing protein</fullName>
    </submittedName>
</protein>
<evidence type="ECO:0000259" key="3">
    <source>
        <dbReference type="Pfam" id="PF16586"/>
    </source>
</evidence>
<dbReference type="PANTHER" id="PTHR37836">
    <property type="entry name" value="LMO1036 PROTEIN"/>
    <property type="match status" value="1"/>
</dbReference>
<evidence type="ECO:0000313" key="4">
    <source>
        <dbReference type="EMBL" id="RKN82842.1"/>
    </source>
</evidence>
<keyword evidence="1" id="KW-0732">Signal</keyword>
<sequence>MKLPIVLVFQMLLAITLNAQEAQKPVQQWTTHEITLTSEASYTNPYTEVEVWGVFTNQNNDSLKRPAFWNGGNTWKIRFSPPDTDVVWQWKSYTSDQMDKGLHGKTGSFVSVPYTGENGLLENGLLKMSKGYRNVVHQSGKSFLVVADTPWGIPFRATKEQVEIFAKDRQKKGFNTALMMTLQPDMKAEGPDERNTDQGFKRAFQDLSEGHINQMNPDYFQYYDSLIEVLLDHEIVPVHQPVFHGFGWKGKQVLGTKINPEEYVRYVKYLLARYGSYPAFWLIAGDHDANDPGVKESGEMLQLWDCYQQPTGLHYNPCDDYVATWAKNDPDKHCMHYNKSHQAEEWLDFQWAQTGHNDKHLYHKVERMYQNLPTKAVANGEPTYEGMNAGQNGLGWWQGEEAWMQLMHGGTMGVVYGAASLWQWKVTPNEKGWEAWTDQPLSWEGALKLKGSEYVGLVGKILHGLDMTDIQKRWDLANGKPLLAKEGRLYISYLNEGGEIQISNIPNTLNYRWVNPKTGTTKLFGKAAKATFKAPSKNPWVLIITEN</sequence>
<feature type="signal peptide" evidence="1">
    <location>
        <begin position="1"/>
        <end position="19"/>
    </location>
</feature>
<dbReference type="EMBL" id="RBCJ01000001">
    <property type="protein sequence ID" value="RKN82842.1"/>
    <property type="molecule type" value="Genomic_DNA"/>
</dbReference>
<organism evidence="4 5">
    <name type="scientific">Ulvibacterium marinum</name>
    <dbReference type="NCBI Taxonomy" id="2419782"/>
    <lineage>
        <taxon>Bacteria</taxon>
        <taxon>Pseudomonadati</taxon>
        <taxon>Bacteroidota</taxon>
        <taxon>Flavobacteriia</taxon>
        <taxon>Flavobacteriales</taxon>
        <taxon>Flavobacteriaceae</taxon>
        <taxon>Ulvibacterium</taxon>
    </lineage>
</organism>
<gene>
    <name evidence="4" type="ORF">D7Z94_03095</name>
</gene>
<dbReference type="PANTHER" id="PTHR37836:SF3">
    <property type="entry name" value="ENDOGLUCANASE"/>
    <property type="match status" value="1"/>
</dbReference>
<dbReference type="Gene3D" id="2.60.40.10">
    <property type="entry name" value="Immunoglobulins"/>
    <property type="match status" value="1"/>
</dbReference>
<feature type="domain" description="Apiosidase-like catalytic" evidence="2">
    <location>
        <begin position="130"/>
        <end position="467"/>
    </location>
</feature>
<dbReference type="OrthoDB" id="59486at2"/>